<reference evidence="2 3" key="1">
    <citation type="submission" date="2022-05" db="EMBL/GenBank/DDBJ databases">
        <authorList>
            <consortium name="Genoscope - CEA"/>
            <person name="William W."/>
        </authorList>
    </citation>
    <scope>NUCLEOTIDE SEQUENCE [LARGE SCALE GENOMIC DNA]</scope>
</reference>
<keyword evidence="3" id="KW-1185">Reference proteome</keyword>
<dbReference type="AlphaFoldDB" id="A0AAU9Y6K1"/>
<evidence type="ECO:0000256" key="1">
    <source>
        <dbReference type="SAM" id="MobiDB-lite"/>
    </source>
</evidence>
<feature type="non-terminal residue" evidence="2">
    <location>
        <position position="147"/>
    </location>
</feature>
<feature type="compositionally biased region" description="Basic and acidic residues" evidence="1">
    <location>
        <begin position="37"/>
        <end position="48"/>
    </location>
</feature>
<name>A0AAU9Y6K1_9CNID</name>
<proteinExistence type="predicted"/>
<comment type="caution">
    <text evidence="2">The sequence shown here is derived from an EMBL/GenBank/DDBJ whole genome shotgun (WGS) entry which is preliminary data.</text>
</comment>
<evidence type="ECO:0000313" key="3">
    <source>
        <dbReference type="Proteomes" id="UP001159428"/>
    </source>
</evidence>
<dbReference type="EMBL" id="CALNXJ010000163">
    <property type="protein sequence ID" value="CAH3167735.1"/>
    <property type="molecule type" value="Genomic_DNA"/>
</dbReference>
<gene>
    <name evidence="2" type="ORF">PMEA_00007878</name>
</gene>
<evidence type="ECO:0000313" key="2">
    <source>
        <dbReference type="EMBL" id="CAH3167735.1"/>
    </source>
</evidence>
<feature type="region of interest" description="Disordered" evidence="1">
    <location>
        <begin position="77"/>
        <end position="104"/>
    </location>
</feature>
<dbReference type="Proteomes" id="UP001159428">
    <property type="component" value="Unassembled WGS sequence"/>
</dbReference>
<accession>A0AAU9Y6K1</accession>
<feature type="region of interest" description="Disordered" evidence="1">
    <location>
        <begin position="37"/>
        <end position="56"/>
    </location>
</feature>
<protein>
    <submittedName>
        <fullName evidence="2">Uncharacterized protein</fullName>
    </submittedName>
</protein>
<organism evidence="2 3">
    <name type="scientific">Pocillopora meandrina</name>
    <dbReference type="NCBI Taxonomy" id="46732"/>
    <lineage>
        <taxon>Eukaryota</taxon>
        <taxon>Metazoa</taxon>
        <taxon>Cnidaria</taxon>
        <taxon>Anthozoa</taxon>
        <taxon>Hexacorallia</taxon>
        <taxon>Scleractinia</taxon>
        <taxon>Astrocoeniina</taxon>
        <taxon>Pocilloporidae</taxon>
        <taxon>Pocillopora</taxon>
    </lineage>
</organism>
<sequence length="147" mass="16957">MNLFTLSYCRFQRKPKQGEIFCQESCECHLFLMDHKSESGKGHPDQSKKRANTAKNEKEVKMLHTYLAEQEEQQVRLKQQQEQKNLQDLPKAKTRDASIQSVPVHVQGESADAAIWTVSNGNAMQQFKEQVLNLENIVSELMSYKSQ</sequence>